<feature type="signal peptide" evidence="1">
    <location>
        <begin position="1"/>
        <end position="34"/>
    </location>
</feature>
<proteinExistence type="predicted"/>
<accession>K3WQN3</accession>
<protein>
    <recommendedName>
        <fullName evidence="4">Secreted protein</fullName>
    </recommendedName>
</protein>
<evidence type="ECO:0000313" key="3">
    <source>
        <dbReference type="Proteomes" id="UP000019132"/>
    </source>
</evidence>
<dbReference type="AlphaFoldDB" id="K3WQN3"/>
<evidence type="ECO:0000256" key="1">
    <source>
        <dbReference type="SAM" id="SignalP"/>
    </source>
</evidence>
<reference evidence="3" key="1">
    <citation type="journal article" date="2010" name="Genome Biol.">
        <title>Genome sequence of the necrotrophic plant pathogen Pythium ultimum reveals original pathogenicity mechanisms and effector repertoire.</title>
        <authorList>
            <person name="Levesque C.A."/>
            <person name="Brouwer H."/>
            <person name="Cano L."/>
            <person name="Hamilton J.P."/>
            <person name="Holt C."/>
            <person name="Huitema E."/>
            <person name="Raffaele S."/>
            <person name="Robideau G.P."/>
            <person name="Thines M."/>
            <person name="Win J."/>
            <person name="Zerillo M.M."/>
            <person name="Beakes G.W."/>
            <person name="Boore J.L."/>
            <person name="Busam D."/>
            <person name="Dumas B."/>
            <person name="Ferriera S."/>
            <person name="Fuerstenberg S.I."/>
            <person name="Gachon C.M."/>
            <person name="Gaulin E."/>
            <person name="Govers F."/>
            <person name="Grenville-Briggs L."/>
            <person name="Horner N."/>
            <person name="Hostetler J."/>
            <person name="Jiang R.H."/>
            <person name="Johnson J."/>
            <person name="Krajaejun T."/>
            <person name="Lin H."/>
            <person name="Meijer H.J."/>
            <person name="Moore B."/>
            <person name="Morris P."/>
            <person name="Phuntmart V."/>
            <person name="Puiu D."/>
            <person name="Shetty J."/>
            <person name="Stajich J.E."/>
            <person name="Tripathy S."/>
            <person name="Wawra S."/>
            <person name="van West P."/>
            <person name="Whitty B.R."/>
            <person name="Coutinho P.M."/>
            <person name="Henrissat B."/>
            <person name="Martin F."/>
            <person name="Thomas P.D."/>
            <person name="Tyler B.M."/>
            <person name="De Vries R.P."/>
            <person name="Kamoun S."/>
            <person name="Yandell M."/>
            <person name="Tisserat N."/>
            <person name="Buell C.R."/>
        </authorList>
    </citation>
    <scope>NUCLEOTIDE SEQUENCE</scope>
    <source>
        <strain evidence="3">DAOM:BR144</strain>
    </source>
</reference>
<evidence type="ECO:0000313" key="2">
    <source>
        <dbReference type="EnsemblProtists" id="PYU1_T007275"/>
    </source>
</evidence>
<dbReference type="EMBL" id="GL376629">
    <property type="status" value="NOT_ANNOTATED_CDS"/>
    <property type="molecule type" value="Genomic_DNA"/>
</dbReference>
<dbReference type="EnsemblProtists" id="PYU1_T007275">
    <property type="protein sequence ID" value="PYU1_T007275"/>
    <property type="gene ID" value="PYU1_G007260"/>
</dbReference>
<reference evidence="3" key="2">
    <citation type="submission" date="2010-04" db="EMBL/GenBank/DDBJ databases">
        <authorList>
            <person name="Buell R."/>
            <person name="Hamilton J."/>
            <person name="Hostetler J."/>
        </authorList>
    </citation>
    <scope>NUCLEOTIDE SEQUENCE [LARGE SCALE GENOMIC DNA]</scope>
    <source>
        <strain evidence="3">DAOM:BR144</strain>
    </source>
</reference>
<keyword evidence="1" id="KW-0732">Signal</keyword>
<dbReference type="InParanoid" id="K3WQN3"/>
<dbReference type="VEuPathDB" id="FungiDB:PYU1_G007260"/>
<organism evidence="2 3">
    <name type="scientific">Globisporangium ultimum (strain ATCC 200006 / CBS 805.95 / DAOM BR144)</name>
    <name type="common">Pythium ultimum</name>
    <dbReference type="NCBI Taxonomy" id="431595"/>
    <lineage>
        <taxon>Eukaryota</taxon>
        <taxon>Sar</taxon>
        <taxon>Stramenopiles</taxon>
        <taxon>Oomycota</taxon>
        <taxon>Peronosporomycetes</taxon>
        <taxon>Pythiales</taxon>
        <taxon>Pythiaceae</taxon>
        <taxon>Globisporangium</taxon>
    </lineage>
</organism>
<dbReference type="eggNOG" id="ENOG502T3WB">
    <property type="taxonomic scope" value="Eukaryota"/>
</dbReference>
<dbReference type="HOGENOM" id="CLU_2473912_0_0_1"/>
<reference evidence="2" key="3">
    <citation type="submission" date="2015-02" db="UniProtKB">
        <authorList>
            <consortium name="EnsemblProtists"/>
        </authorList>
    </citation>
    <scope>IDENTIFICATION</scope>
    <source>
        <strain evidence="2">DAOM BR144</strain>
    </source>
</reference>
<keyword evidence="3" id="KW-1185">Reference proteome</keyword>
<sequence length="88" mass="9587">MHFCCPRSASVAWSPSLRFMLAIVSMSASHEASGSIDVSKILIDVERIDMNPFGSFRTTKTPHDLRVIVLRRSAASPTGSGYRSSLST</sequence>
<feature type="chain" id="PRO_5003872308" description="Secreted protein" evidence="1">
    <location>
        <begin position="35"/>
        <end position="88"/>
    </location>
</feature>
<name>K3WQN3_GLOUD</name>
<evidence type="ECO:0008006" key="4">
    <source>
        <dbReference type="Google" id="ProtNLM"/>
    </source>
</evidence>
<dbReference type="Proteomes" id="UP000019132">
    <property type="component" value="Unassembled WGS sequence"/>
</dbReference>